<reference evidence="1" key="1">
    <citation type="submission" date="2022-12" db="EMBL/GenBank/DDBJ databases">
        <title>New Phytohabitans aurantiacus sp. RD004123 nov., an actinomycete isolated from soil.</title>
        <authorList>
            <person name="Triningsih D.W."/>
            <person name="Harunari E."/>
            <person name="Igarashi Y."/>
        </authorList>
    </citation>
    <scope>NUCLEOTIDE SEQUENCE</scope>
    <source>
        <strain evidence="1">RD004123</strain>
    </source>
</reference>
<dbReference type="Proteomes" id="UP001144280">
    <property type="component" value="Unassembled WGS sequence"/>
</dbReference>
<comment type="caution">
    <text evidence="1">The sequence shown here is derived from an EMBL/GenBank/DDBJ whole genome shotgun (WGS) entry which is preliminary data.</text>
</comment>
<sequence>MELLTPETTHRLDSADFAALASGLGDGRIVGRLRAAQVSRRQLMLGQLVAAARSARIAEYFDVLVAAERRSPAAVRLLLLQPHVGAWLTATLRAVRGGSEAQGGLEARLEYMAGVALVAAMTAGVDAKFEVKVYGGSVTLPGLGRAILGDAHTASLEHIGGRTQLGTVVVPEHIEHSAGGWQAVRRLRCAATDLRIELSVDDVDPFRDCHQLGAEGRLSDDDIRHWQRLLDDAWPILVEHHRSYAEAIAAGLTTIVPLHSERPDHGMNVTSMEAFGAVSLTPPVNGRALALGLLHEFQHAKLGGLLDIQPLYERDDRPRHYAPWRDDPRPLGALLQGAYAFHGVVDFWRVQRRLLTEGPGQLAQVEFVRWRDRVWRTLDILEASGRFTSLGLEFLAGMRAAQSPWQQEAADAVTVAMAAEAADDHRVGWQLRNRLPETAAVRRLASAWQASMPCPRDPVPTETVRAGRMLTRSARLDLARLRIVEPARFAALSAGENATVGDIALAAGDLPAARRAYAAEIVATDRVDAWIGLALACQRDPDAPRLRFPELCMAVHRELSGTGDGTVDPLELATWLEPVECLAV</sequence>
<accession>A0ABQ5QNH9</accession>
<protein>
    <submittedName>
        <fullName evidence="1">HEXXH motif domain-containing protein</fullName>
    </submittedName>
</protein>
<dbReference type="NCBIfam" id="TIGR04267">
    <property type="entry name" value="mod_HExxH"/>
    <property type="match status" value="1"/>
</dbReference>
<dbReference type="RefSeq" id="WP_281892874.1">
    <property type="nucleotide sequence ID" value="NZ_BSDI01000004.1"/>
</dbReference>
<evidence type="ECO:0000313" key="1">
    <source>
        <dbReference type="EMBL" id="GLH95807.1"/>
    </source>
</evidence>
<evidence type="ECO:0000313" key="2">
    <source>
        <dbReference type="Proteomes" id="UP001144280"/>
    </source>
</evidence>
<organism evidence="1 2">
    <name type="scientific">Phytohabitans aurantiacus</name>
    <dbReference type="NCBI Taxonomy" id="3016789"/>
    <lineage>
        <taxon>Bacteria</taxon>
        <taxon>Bacillati</taxon>
        <taxon>Actinomycetota</taxon>
        <taxon>Actinomycetes</taxon>
        <taxon>Micromonosporales</taxon>
        <taxon>Micromonosporaceae</taxon>
    </lineage>
</organism>
<name>A0ABQ5QNH9_9ACTN</name>
<keyword evidence="2" id="KW-1185">Reference proteome</keyword>
<dbReference type="InterPro" id="IPR026337">
    <property type="entry name" value="AKG_HExxH"/>
</dbReference>
<proteinExistence type="predicted"/>
<dbReference type="EMBL" id="BSDI01000004">
    <property type="protein sequence ID" value="GLH95807.1"/>
    <property type="molecule type" value="Genomic_DNA"/>
</dbReference>
<gene>
    <name evidence="1" type="ORF">Pa4123_10790</name>
</gene>